<dbReference type="GO" id="GO:0005856">
    <property type="term" value="C:cytoskeleton"/>
    <property type="evidence" value="ECO:0007669"/>
    <property type="project" value="UniProtKB-SubCell"/>
</dbReference>
<dbReference type="InterPro" id="IPR006875">
    <property type="entry name" value="Sarcoglycan"/>
</dbReference>
<dbReference type="GO" id="GO:0016012">
    <property type="term" value="C:sarcoglycan complex"/>
    <property type="evidence" value="ECO:0007669"/>
    <property type="project" value="InterPro"/>
</dbReference>
<dbReference type="GO" id="GO:0042383">
    <property type="term" value="C:sarcolemma"/>
    <property type="evidence" value="ECO:0007669"/>
    <property type="project" value="UniProtKB-SubCell"/>
</dbReference>
<reference evidence="15 16" key="1">
    <citation type="submission" date="2023-03" db="EMBL/GenBank/DDBJ databases">
        <title>High-quality genome of Scylla paramamosain provides insights in environmental adaptation.</title>
        <authorList>
            <person name="Zhang L."/>
        </authorList>
    </citation>
    <scope>NUCLEOTIDE SEQUENCE [LARGE SCALE GENOMIC DNA]</scope>
    <source>
        <strain evidence="15">LZ_2023a</strain>
        <tissue evidence="15">Muscle</tissue>
    </source>
</reference>
<feature type="compositionally biased region" description="Low complexity" evidence="13">
    <location>
        <begin position="45"/>
        <end position="58"/>
    </location>
</feature>
<keyword evidence="6 14" id="KW-0812">Transmembrane</keyword>
<evidence type="ECO:0000256" key="8">
    <source>
        <dbReference type="ARBA" id="ARBA00022989"/>
    </source>
</evidence>
<evidence type="ECO:0000256" key="12">
    <source>
        <dbReference type="ARBA" id="ARBA00023212"/>
    </source>
</evidence>
<evidence type="ECO:0000313" key="15">
    <source>
        <dbReference type="EMBL" id="KAK8400410.1"/>
    </source>
</evidence>
<evidence type="ECO:0000256" key="1">
    <source>
        <dbReference type="ARBA" id="ARBA00004245"/>
    </source>
</evidence>
<protein>
    <recommendedName>
        <fullName evidence="17">Delta-sarcoglycan</fullName>
    </recommendedName>
</protein>
<proteinExistence type="inferred from homology"/>
<feature type="transmembrane region" description="Helical" evidence="14">
    <location>
        <begin position="83"/>
        <end position="106"/>
    </location>
</feature>
<evidence type="ECO:0000256" key="3">
    <source>
        <dbReference type="ARBA" id="ARBA00007574"/>
    </source>
</evidence>
<dbReference type="AlphaFoldDB" id="A0AAW0UNG2"/>
<dbReference type="Pfam" id="PF04790">
    <property type="entry name" value="Sarcoglycan_1"/>
    <property type="match status" value="1"/>
</dbReference>
<keyword evidence="16" id="KW-1185">Reference proteome</keyword>
<keyword evidence="5" id="KW-0963">Cytoplasm</keyword>
<dbReference type="PANTHER" id="PTHR12939">
    <property type="entry name" value="SARCOGLYCAN"/>
    <property type="match status" value="1"/>
</dbReference>
<feature type="compositionally biased region" description="Gly residues" evidence="13">
    <location>
        <begin position="1"/>
        <end position="36"/>
    </location>
</feature>
<dbReference type="GO" id="GO:0060047">
    <property type="term" value="P:heart contraction"/>
    <property type="evidence" value="ECO:0007669"/>
    <property type="project" value="TreeGrafter"/>
</dbReference>
<evidence type="ECO:0000256" key="13">
    <source>
        <dbReference type="SAM" id="MobiDB-lite"/>
    </source>
</evidence>
<comment type="caution">
    <text evidence="15">The sequence shown here is derived from an EMBL/GenBank/DDBJ whole genome shotgun (WGS) entry which is preliminary data.</text>
</comment>
<keyword evidence="8 14" id="KW-1133">Transmembrane helix</keyword>
<evidence type="ECO:0000256" key="6">
    <source>
        <dbReference type="ARBA" id="ARBA00022692"/>
    </source>
</evidence>
<keyword evidence="7" id="KW-0735">Signal-anchor</keyword>
<accession>A0AAW0UNG2</accession>
<keyword evidence="9 14" id="KW-0472">Membrane</keyword>
<evidence type="ECO:0000256" key="2">
    <source>
        <dbReference type="ARBA" id="ARBA00004274"/>
    </source>
</evidence>
<evidence type="ECO:0000256" key="10">
    <source>
        <dbReference type="ARBA" id="ARBA00023157"/>
    </source>
</evidence>
<gene>
    <name evidence="15" type="ORF">O3P69_003234</name>
</gene>
<organism evidence="15 16">
    <name type="scientific">Scylla paramamosain</name>
    <name type="common">Mud crab</name>
    <dbReference type="NCBI Taxonomy" id="85552"/>
    <lineage>
        <taxon>Eukaryota</taxon>
        <taxon>Metazoa</taxon>
        <taxon>Ecdysozoa</taxon>
        <taxon>Arthropoda</taxon>
        <taxon>Crustacea</taxon>
        <taxon>Multicrustacea</taxon>
        <taxon>Malacostraca</taxon>
        <taxon>Eumalacostraca</taxon>
        <taxon>Eucarida</taxon>
        <taxon>Decapoda</taxon>
        <taxon>Pleocyemata</taxon>
        <taxon>Brachyura</taxon>
        <taxon>Eubrachyura</taxon>
        <taxon>Portunoidea</taxon>
        <taxon>Portunidae</taxon>
        <taxon>Portuninae</taxon>
        <taxon>Scylla</taxon>
    </lineage>
</organism>
<evidence type="ECO:0000256" key="4">
    <source>
        <dbReference type="ARBA" id="ARBA00022475"/>
    </source>
</evidence>
<dbReference type="Proteomes" id="UP001487740">
    <property type="component" value="Unassembled WGS sequence"/>
</dbReference>
<evidence type="ECO:0000256" key="9">
    <source>
        <dbReference type="ARBA" id="ARBA00023136"/>
    </source>
</evidence>
<keyword evidence="4" id="KW-1003">Cell membrane</keyword>
<name>A0AAW0UNG2_SCYPA</name>
<evidence type="ECO:0000256" key="7">
    <source>
        <dbReference type="ARBA" id="ARBA00022968"/>
    </source>
</evidence>
<sequence>MAGGGSGVGAGRRGGRGNSSGGDGGGGGGGGGGRGGRIQEHHQNQQHQQHPQQQVHHQNGPGTTVQCGPNQYRLGLYGWRRRCLYGLVLLLLVMVILNLALTLFILRVLDFTTEGIGGLQIVRGGMIASGEVHVMERLVAARISTPPHVPIRILAAENFSISATNKDGRSNRIFMNSEAMQCTSDQLVIRDKQGRLLFSATQDEVLVGARHLTVKGEGGAVFSGSVQTAHVTAPVKESLLLESLTRSLEITAPQGVALESRAGTISARCLHDFILQSRGGMIKFDTPNIFIQGLRTSTLQTNDQRPARPDVYQASPCTH</sequence>
<feature type="region of interest" description="Disordered" evidence="13">
    <location>
        <begin position="300"/>
        <end position="319"/>
    </location>
</feature>
<keyword evidence="10" id="KW-1015">Disulfide bond</keyword>
<evidence type="ECO:0000256" key="14">
    <source>
        <dbReference type="SAM" id="Phobius"/>
    </source>
</evidence>
<evidence type="ECO:0000313" key="16">
    <source>
        <dbReference type="Proteomes" id="UP001487740"/>
    </source>
</evidence>
<feature type="region of interest" description="Disordered" evidence="13">
    <location>
        <begin position="1"/>
        <end position="64"/>
    </location>
</feature>
<dbReference type="InterPro" id="IPR039972">
    <property type="entry name" value="Sarcoglycan_gamma/delta/zeta"/>
</dbReference>
<comment type="similarity">
    <text evidence="3">Belongs to the sarcoglycan beta/delta/gamma/zeta family.</text>
</comment>
<keyword evidence="12" id="KW-0206">Cytoskeleton</keyword>
<evidence type="ECO:0000256" key="11">
    <source>
        <dbReference type="ARBA" id="ARBA00023180"/>
    </source>
</evidence>
<evidence type="ECO:0000256" key="5">
    <source>
        <dbReference type="ARBA" id="ARBA00022490"/>
    </source>
</evidence>
<comment type="subcellular location">
    <subcellularLocation>
        <location evidence="2">Cell membrane</location>
        <location evidence="2">Sarcolemma</location>
        <topology evidence="2">Single-pass type II membrane protein</topology>
    </subcellularLocation>
    <subcellularLocation>
        <location evidence="1">Cytoplasm</location>
        <location evidence="1">Cytoskeleton</location>
    </subcellularLocation>
</comment>
<evidence type="ECO:0008006" key="17">
    <source>
        <dbReference type="Google" id="ProtNLM"/>
    </source>
</evidence>
<dbReference type="EMBL" id="JARAKH010000010">
    <property type="protein sequence ID" value="KAK8400410.1"/>
    <property type="molecule type" value="Genomic_DNA"/>
</dbReference>
<keyword evidence="11" id="KW-0325">Glycoprotein</keyword>
<dbReference type="PANTHER" id="PTHR12939:SF10">
    <property type="entry name" value="EG:4F1.1 PROTEIN"/>
    <property type="match status" value="1"/>
</dbReference>